<keyword evidence="2" id="KW-1185">Reference proteome</keyword>
<name>A0AAV9XMD5_9PEZI</name>
<protein>
    <submittedName>
        <fullName evidence="1">Uncharacterized protein</fullName>
    </submittedName>
</protein>
<proteinExistence type="predicted"/>
<sequence>MQYQILSDNLKDTESSELPEEIIRKEVAQEIDLAFERAQRIWKEASSKLLATNLTLKDFDSLMPQWER</sequence>
<dbReference type="Proteomes" id="UP001365542">
    <property type="component" value="Unassembled WGS sequence"/>
</dbReference>
<evidence type="ECO:0000313" key="1">
    <source>
        <dbReference type="EMBL" id="KAK6543118.1"/>
    </source>
</evidence>
<dbReference type="EMBL" id="JAVHJO010000002">
    <property type="protein sequence ID" value="KAK6543118.1"/>
    <property type="molecule type" value="Genomic_DNA"/>
</dbReference>
<accession>A0AAV9XMD5</accession>
<gene>
    <name evidence="1" type="ORF">TWF694_007038</name>
</gene>
<dbReference type="AlphaFoldDB" id="A0AAV9XMD5"/>
<evidence type="ECO:0000313" key="2">
    <source>
        <dbReference type="Proteomes" id="UP001365542"/>
    </source>
</evidence>
<organism evidence="1 2">
    <name type="scientific">Orbilia ellipsospora</name>
    <dbReference type="NCBI Taxonomy" id="2528407"/>
    <lineage>
        <taxon>Eukaryota</taxon>
        <taxon>Fungi</taxon>
        <taxon>Dikarya</taxon>
        <taxon>Ascomycota</taxon>
        <taxon>Pezizomycotina</taxon>
        <taxon>Orbiliomycetes</taxon>
        <taxon>Orbiliales</taxon>
        <taxon>Orbiliaceae</taxon>
        <taxon>Orbilia</taxon>
    </lineage>
</organism>
<comment type="caution">
    <text evidence="1">The sequence shown here is derived from an EMBL/GenBank/DDBJ whole genome shotgun (WGS) entry which is preliminary data.</text>
</comment>
<reference evidence="1 2" key="1">
    <citation type="submission" date="2019-10" db="EMBL/GenBank/DDBJ databases">
        <authorList>
            <person name="Palmer J.M."/>
        </authorList>
    </citation>
    <scope>NUCLEOTIDE SEQUENCE [LARGE SCALE GENOMIC DNA]</scope>
    <source>
        <strain evidence="1 2">TWF694</strain>
    </source>
</reference>